<organism evidence="1 2">
    <name type="scientific">Tegillarca granosa</name>
    <name type="common">Malaysian cockle</name>
    <name type="synonym">Anadara granosa</name>
    <dbReference type="NCBI Taxonomy" id="220873"/>
    <lineage>
        <taxon>Eukaryota</taxon>
        <taxon>Metazoa</taxon>
        <taxon>Spiralia</taxon>
        <taxon>Lophotrochozoa</taxon>
        <taxon>Mollusca</taxon>
        <taxon>Bivalvia</taxon>
        <taxon>Autobranchia</taxon>
        <taxon>Pteriomorphia</taxon>
        <taxon>Arcoida</taxon>
        <taxon>Arcoidea</taxon>
        <taxon>Arcidae</taxon>
        <taxon>Tegillarca</taxon>
    </lineage>
</organism>
<name>A0ABQ9FF02_TEGGR</name>
<protein>
    <submittedName>
        <fullName evidence="1">Uncharacterized protein</fullName>
    </submittedName>
</protein>
<sequence length="77" mass="9245">MHLIVNVCAHSMLNPSLMRQPFYRRNINVKDAVDFLAVLLHEKCFQYWPDEVNEPRTGDNTRTIKHFHFLEWPDFNS</sequence>
<proteinExistence type="predicted"/>
<evidence type="ECO:0000313" key="2">
    <source>
        <dbReference type="Proteomes" id="UP001217089"/>
    </source>
</evidence>
<dbReference type="SUPFAM" id="SSF52799">
    <property type="entry name" value="(Phosphotyrosine protein) phosphatases II"/>
    <property type="match status" value="1"/>
</dbReference>
<evidence type="ECO:0000313" key="1">
    <source>
        <dbReference type="EMBL" id="KAJ8315196.1"/>
    </source>
</evidence>
<comment type="caution">
    <text evidence="1">The sequence shown here is derived from an EMBL/GenBank/DDBJ whole genome shotgun (WGS) entry which is preliminary data.</text>
</comment>
<gene>
    <name evidence="1" type="ORF">KUTeg_007346</name>
</gene>
<dbReference type="Proteomes" id="UP001217089">
    <property type="component" value="Unassembled WGS sequence"/>
</dbReference>
<accession>A0ABQ9FF02</accession>
<reference evidence="1 2" key="1">
    <citation type="submission" date="2022-12" db="EMBL/GenBank/DDBJ databases">
        <title>Chromosome-level genome of Tegillarca granosa.</title>
        <authorList>
            <person name="Kim J."/>
        </authorList>
    </citation>
    <scope>NUCLEOTIDE SEQUENCE [LARGE SCALE GENOMIC DNA]</scope>
    <source>
        <strain evidence="1">Teg-2019</strain>
        <tissue evidence="1">Adductor muscle</tissue>
    </source>
</reference>
<dbReference type="EMBL" id="JARBDR010000337">
    <property type="protein sequence ID" value="KAJ8315196.1"/>
    <property type="molecule type" value="Genomic_DNA"/>
</dbReference>
<dbReference type="InterPro" id="IPR029021">
    <property type="entry name" value="Prot-tyrosine_phosphatase-like"/>
</dbReference>
<keyword evidence="2" id="KW-1185">Reference proteome</keyword>